<evidence type="ECO:0000313" key="4">
    <source>
        <dbReference type="EMBL" id="CAF3208660.1"/>
    </source>
</evidence>
<feature type="region of interest" description="Disordered" evidence="2">
    <location>
        <begin position="66"/>
        <end position="87"/>
    </location>
</feature>
<evidence type="ECO:0000313" key="7">
    <source>
        <dbReference type="EMBL" id="CAF3533667.1"/>
    </source>
</evidence>
<feature type="compositionally biased region" description="Polar residues" evidence="2">
    <location>
        <begin position="66"/>
        <end position="82"/>
    </location>
</feature>
<dbReference type="InterPro" id="IPR005334">
    <property type="entry name" value="Tctex-1-like"/>
</dbReference>
<dbReference type="Proteomes" id="UP000663865">
    <property type="component" value="Unassembled WGS sequence"/>
</dbReference>
<dbReference type="Proteomes" id="UP000663825">
    <property type="component" value="Unassembled WGS sequence"/>
</dbReference>
<evidence type="ECO:0000313" key="9">
    <source>
        <dbReference type="EMBL" id="CAF4321805.1"/>
    </source>
</evidence>
<dbReference type="PANTHER" id="PTHR21255">
    <property type="entry name" value="T-COMPLEX-ASSOCIATED-TESTIS-EXPRESSED 1/ DYNEIN LIGHT CHAIN"/>
    <property type="match status" value="1"/>
</dbReference>
<comment type="similarity">
    <text evidence="1">Belongs to the dynein light chain Tctex-type family.</text>
</comment>
<gene>
    <name evidence="6" type="ORF">FME351_LOCUS13046</name>
    <name evidence="5" type="ORF">GRG538_LOCUS4216</name>
    <name evidence="11" type="ORF">HFQ381_LOCUS31015</name>
    <name evidence="7" type="ORF">KIK155_LOCUS17589</name>
    <name evidence="4" type="ORF">LUA448_LOCUS2649</name>
    <name evidence="12" type="ORF">QYT958_LOCUS22178</name>
    <name evidence="3" type="ORF">TIS948_LOCUS7502</name>
    <name evidence="10" type="ORF">TOA249_LOCUS5405</name>
    <name evidence="8" type="ORF">TSG867_LOCUS4909</name>
    <name evidence="9" type="ORF">UJA718_LOCUS13919</name>
</gene>
<evidence type="ECO:0000313" key="3">
    <source>
        <dbReference type="EMBL" id="CAF3111669.1"/>
    </source>
</evidence>
<organism evidence="4 13">
    <name type="scientific">Rotaria socialis</name>
    <dbReference type="NCBI Taxonomy" id="392032"/>
    <lineage>
        <taxon>Eukaryota</taxon>
        <taxon>Metazoa</taxon>
        <taxon>Spiralia</taxon>
        <taxon>Gnathifera</taxon>
        <taxon>Rotifera</taxon>
        <taxon>Eurotatoria</taxon>
        <taxon>Bdelloidea</taxon>
        <taxon>Philodinida</taxon>
        <taxon>Philodinidae</taxon>
        <taxon>Rotaria</taxon>
    </lineage>
</organism>
<dbReference type="GO" id="GO:0045505">
    <property type="term" value="F:dynein intermediate chain binding"/>
    <property type="evidence" value="ECO:0007669"/>
    <property type="project" value="TreeGrafter"/>
</dbReference>
<dbReference type="InterPro" id="IPR038586">
    <property type="entry name" value="Tctex-1-like_sf"/>
</dbReference>
<dbReference type="EMBL" id="CAJNYT010000171">
    <property type="protein sequence ID" value="CAF3336532.1"/>
    <property type="molecule type" value="Genomic_DNA"/>
</dbReference>
<keyword evidence="14" id="KW-1185">Reference proteome</keyword>
<dbReference type="PANTHER" id="PTHR21255:SF7">
    <property type="entry name" value="DYNEIN LIGHT CHAIN TCTEX-TYPE PROTEIN 2B"/>
    <property type="match status" value="1"/>
</dbReference>
<dbReference type="GO" id="GO:0005737">
    <property type="term" value="C:cytoplasm"/>
    <property type="evidence" value="ECO:0007669"/>
    <property type="project" value="TreeGrafter"/>
</dbReference>
<dbReference type="EMBL" id="CAJNXB010000892">
    <property type="protein sequence ID" value="CAF3111669.1"/>
    <property type="molecule type" value="Genomic_DNA"/>
</dbReference>
<protein>
    <submittedName>
        <fullName evidence="4">Uncharacterized protein</fullName>
    </submittedName>
</protein>
<evidence type="ECO:0000313" key="10">
    <source>
        <dbReference type="EMBL" id="CAF4526492.1"/>
    </source>
</evidence>
<dbReference type="EMBL" id="CAJNYU010001548">
    <property type="protein sequence ID" value="CAF3446107.1"/>
    <property type="molecule type" value="Genomic_DNA"/>
</dbReference>
<dbReference type="Proteomes" id="UP000663833">
    <property type="component" value="Unassembled WGS sequence"/>
</dbReference>
<dbReference type="AlphaFoldDB" id="A0A817QM85"/>
<comment type="caution">
    <text evidence="4">The sequence shown here is derived from an EMBL/GenBank/DDBJ whole genome shotgun (WGS) entry which is preliminary data.</text>
</comment>
<dbReference type="Proteomes" id="UP000663873">
    <property type="component" value="Unassembled WGS sequence"/>
</dbReference>
<dbReference type="EMBL" id="CAJOBO010005917">
    <property type="protein sequence ID" value="CAF4553419.1"/>
    <property type="molecule type" value="Genomic_DNA"/>
</dbReference>
<dbReference type="Proteomes" id="UP000663838">
    <property type="component" value="Unassembled WGS sequence"/>
</dbReference>
<evidence type="ECO:0000313" key="11">
    <source>
        <dbReference type="EMBL" id="CAF4553419.1"/>
    </source>
</evidence>
<dbReference type="Gene3D" id="3.30.1140.40">
    <property type="entry name" value="Tctex-1"/>
    <property type="match status" value="1"/>
</dbReference>
<dbReference type="Proteomes" id="UP000663862">
    <property type="component" value="Unassembled WGS sequence"/>
</dbReference>
<dbReference type="CDD" id="cd21459">
    <property type="entry name" value="DLC-like_TCTEX1D2"/>
    <property type="match status" value="1"/>
</dbReference>
<sequence length="197" mass="22554">MAARRSNMPTEPHGAVTMKPAFSVKEETHASVIGTGPSASQVGAPTTGNPDRRQSVFRRLSMSMNVNSRKSSMLPQPNNRPNTFRMEPDNEYRFRPYRVQPKVLEVLIDRLKDETYDAATVNELVKDITRNVHQLMRNFQLPRYKIVVQTVIGQKYGELIRIASRCLWDPKNDNMISVNYETNDMVAVVTVYAVYFE</sequence>
<dbReference type="Proteomes" id="UP000663872">
    <property type="component" value="Unassembled WGS sequence"/>
</dbReference>
<dbReference type="GO" id="GO:0007018">
    <property type="term" value="P:microtubule-based movement"/>
    <property type="evidence" value="ECO:0007669"/>
    <property type="project" value="TreeGrafter"/>
</dbReference>
<dbReference type="EMBL" id="CAJNYD010000069">
    <property type="protein sequence ID" value="CAF3208660.1"/>
    <property type="molecule type" value="Genomic_DNA"/>
</dbReference>
<dbReference type="GO" id="GO:0005868">
    <property type="term" value="C:cytoplasmic dynein complex"/>
    <property type="evidence" value="ECO:0007669"/>
    <property type="project" value="TreeGrafter"/>
</dbReference>
<dbReference type="Proteomes" id="UP000663851">
    <property type="component" value="Unassembled WGS sequence"/>
</dbReference>
<dbReference type="OrthoDB" id="10260741at2759"/>
<dbReference type="Proteomes" id="UP000663848">
    <property type="component" value="Unassembled WGS sequence"/>
</dbReference>
<dbReference type="EMBL" id="CAJOBR010004194">
    <property type="protein sequence ID" value="CAF4771163.1"/>
    <property type="molecule type" value="Genomic_DNA"/>
</dbReference>
<dbReference type="EMBL" id="CAJOBS010000217">
    <property type="protein sequence ID" value="CAF4526492.1"/>
    <property type="molecule type" value="Genomic_DNA"/>
</dbReference>
<dbReference type="EMBL" id="CAJOBP010001923">
    <property type="protein sequence ID" value="CAF4321805.1"/>
    <property type="molecule type" value="Genomic_DNA"/>
</dbReference>
<accession>A0A817QM85</accession>
<evidence type="ECO:0000313" key="14">
    <source>
        <dbReference type="Proteomes" id="UP000663873"/>
    </source>
</evidence>
<evidence type="ECO:0000313" key="12">
    <source>
        <dbReference type="EMBL" id="CAF4771163.1"/>
    </source>
</evidence>
<dbReference type="Proteomes" id="UP000663869">
    <property type="component" value="Unassembled WGS sequence"/>
</dbReference>
<dbReference type="EMBL" id="CAJOBQ010000164">
    <property type="protein sequence ID" value="CAF4279875.1"/>
    <property type="molecule type" value="Genomic_DNA"/>
</dbReference>
<evidence type="ECO:0000313" key="8">
    <source>
        <dbReference type="EMBL" id="CAF4279875.1"/>
    </source>
</evidence>
<proteinExistence type="inferred from homology"/>
<evidence type="ECO:0000313" key="5">
    <source>
        <dbReference type="EMBL" id="CAF3336532.1"/>
    </source>
</evidence>
<evidence type="ECO:0000256" key="2">
    <source>
        <dbReference type="SAM" id="MobiDB-lite"/>
    </source>
</evidence>
<evidence type="ECO:0000256" key="1">
    <source>
        <dbReference type="ARBA" id="ARBA00005361"/>
    </source>
</evidence>
<dbReference type="EMBL" id="CAJNYV010003083">
    <property type="protein sequence ID" value="CAF3533667.1"/>
    <property type="molecule type" value="Genomic_DNA"/>
</dbReference>
<evidence type="ECO:0000313" key="6">
    <source>
        <dbReference type="EMBL" id="CAF3446107.1"/>
    </source>
</evidence>
<dbReference type="Pfam" id="PF03645">
    <property type="entry name" value="Tctex-1"/>
    <property type="match status" value="1"/>
</dbReference>
<name>A0A817QM85_9BILA</name>
<reference evidence="4" key="1">
    <citation type="submission" date="2021-02" db="EMBL/GenBank/DDBJ databases">
        <authorList>
            <person name="Nowell W R."/>
        </authorList>
    </citation>
    <scope>NUCLEOTIDE SEQUENCE</scope>
</reference>
<evidence type="ECO:0000313" key="13">
    <source>
        <dbReference type="Proteomes" id="UP000663833"/>
    </source>
</evidence>